<dbReference type="SUPFAM" id="SSF53474">
    <property type="entry name" value="alpha/beta-Hydrolases"/>
    <property type="match status" value="1"/>
</dbReference>
<organism evidence="3 4">
    <name type="scientific">Undibacterium hunanense</name>
    <dbReference type="NCBI Taxonomy" id="2762292"/>
    <lineage>
        <taxon>Bacteria</taxon>
        <taxon>Pseudomonadati</taxon>
        <taxon>Pseudomonadota</taxon>
        <taxon>Betaproteobacteria</taxon>
        <taxon>Burkholderiales</taxon>
        <taxon>Oxalobacteraceae</taxon>
        <taxon>Undibacterium</taxon>
    </lineage>
</organism>
<dbReference type="InterPro" id="IPR000073">
    <property type="entry name" value="AB_hydrolase_1"/>
</dbReference>
<protein>
    <submittedName>
        <fullName evidence="3">Alpha/beta hydrolase</fullName>
    </submittedName>
</protein>
<evidence type="ECO:0000313" key="4">
    <source>
        <dbReference type="Proteomes" id="UP000650424"/>
    </source>
</evidence>
<dbReference type="EMBL" id="JACOGF010000015">
    <property type="protein sequence ID" value="MBC3920332.1"/>
    <property type="molecule type" value="Genomic_DNA"/>
</dbReference>
<reference evidence="3 4" key="1">
    <citation type="submission" date="2020-08" db="EMBL/GenBank/DDBJ databases">
        <title>Novel species isolated from subtropical streams in China.</title>
        <authorList>
            <person name="Lu H."/>
        </authorList>
    </citation>
    <scope>NUCLEOTIDE SEQUENCE [LARGE SCALE GENOMIC DNA]</scope>
    <source>
        <strain evidence="3 4">CY18W</strain>
    </source>
</reference>
<sequence>MNSASKAVDRMDDANDADSGNEALLTAFEAIAEHHYVDSDGVRIHYAAMGQGPLLVLLHGFPDHWLGWWQVMADLCADHRVVALDLRGYHLSDAPLDPQAYLPARLVADVAAVVEREDAGKATVIGHDWGGFIAWHAAMQAQPWLERLIVLNMPHPWAIARELSNNPQQRVASDYVRTFRQAQSHTQLPMARLGAWIKDPAFKRRHDQAMAISTLEAMLHYYRTNWPAEPYFMPGDMPPKVAVPTLLIHGLADPYALPAGLNDVWQWVDNELSIQTIPDAGHFIQHDNAQQVVRIVRTWLHQQTGGSDQQTSVFSNKEMH</sequence>
<evidence type="ECO:0000256" key="1">
    <source>
        <dbReference type="ARBA" id="ARBA00022801"/>
    </source>
</evidence>
<dbReference type="GO" id="GO:0016787">
    <property type="term" value="F:hydrolase activity"/>
    <property type="evidence" value="ECO:0007669"/>
    <property type="project" value="UniProtKB-KW"/>
</dbReference>
<dbReference type="Pfam" id="PF00561">
    <property type="entry name" value="Abhydrolase_1"/>
    <property type="match status" value="1"/>
</dbReference>
<proteinExistence type="predicted"/>
<dbReference type="InterPro" id="IPR029058">
    <property type="entry name" value="AB_hydrolase_fold"/>
</dbReference>
<dbReference type="PANTHER" id="PTHR43329">
    <property type="entry name" value="EPOXIDE HYDROLASE"/>
    <property type="match status" value="1"/>
</dbReference>
<keyword evidence="4" id="KW-1185">Reference proteome</keyword>
<feature type="domain" description="AB hydrolase-1" evidence="2">
    <location>
        <begin position="53"/>
        <end position="288"/>
    </location>
</feature>
<evidence type="ECO:0000259" key="2">
    <source>
        <dbReference type="Pfam" id="PF00561"/>
    </source>
</evidence>
<comment type="caution">
    <text evidence="3">The sequence shown here is derived from an EMBL/GenBank/DDBJ whole genome shotgun (WGS) entry which is preliminary data.</text>
</comment>
<gene>
    <name evidence="3" type="ORF">H8L32_22905</name>
</gene>
<evidence type="ECO:0000313" key="3">
    <source>
        <dbReference type="EMBL" id="MBC3920332.1"/>
    </source>
</evidence>
<keyword evidence="1 3" id="KW-0378">Hydrolase</keyword>
<dbReference type="Gene3D" id="3.40.50.1820">
    <property type="entry name" value="alpha/beta hydrolase"/>
    <property type="match status" value="1"/>
</dbReference>
<dbReference type="InterPro" id="IPR000639">
    <property type="entry name" value="Epox_hydrolase-like"/>
</dbReference>
<name>A0ABR6ZWU3_9BURK</name>
<accession>A0ABR6ZWU3</accession>
<dbReference type="RefSeq" id="WP_186949780.1">
    <property type="nucleotide sequence ID" value="NZ_JACOGF010000015.1"/>
</dbReference>
<dbReference type="PRINTS" id="PR00412">
    <property type="entry name" value="EPOXHYDRLASE"/>
</dbReference>
<dbReference type="Proteomes" id="UP000650424">
    <property type="component" value="Unassembled WGS sequence"/>
</dbReference>